<evidence type="ECO:0000256" key="1">
    <source>
        <dbReference type="SAM" id="Coils"/>
    </source>
</evidence>
<feature type="coiled-coil region" evidence="1">
    <location>
        <begin position="73"/>
        <end position="107"/>
    </location>
</feature>
<dbReference type="AlphaFoldDB" id="A0AAW2GP08"/>
<sequence length="133" mass="16191">MNNAFLKFCIKYNILISLQEIETLQEIGREKKNNLEELYTQNKLMRNLARRTQQIRANTKLKKIEIENKHIKVDDCKKRINDLSLTLEEIQSQKLNVEERTKRLEKMIEVYLYYIFMFYIFFYITITIKNDSV</sequence>
<keyword evidence="2" id="KW-0812">Transmembrane</keyword>
<keyword evidence="2" id="KW-1133">Transmembrane helix</keyword>
<proteinExistence type="predicted"/>
<dbReference type="EMBL" id="JADYXP020000003">
    <property type="protein sequence ID" value="KAL0128622.1"/>
    <property type="molecule type" value="Genomic_DNA"/>
</dbReference>
<evidence type="ECO:0000313" key="4">
    <source>
        <dbReference type="Proteomes" id="UP001430953"/>
    </source>
</evidence>
<accession>A0AAW2GP08</accession>
<keyword evidence="1" id="KW-0175">Coiled coil</keyword>
<evidence type="ECO:0000313" key="3">
    <source>
        <dbReference type="EMBL" id="KAL0128622.1"/>
    </source>
</evidence>
<keyword evidence="4" id="KW-1185">Reference proteome</keyword>
<reference evidence="3 4" key="1">
    <citation type="submission" date="2023-03" db="EMBL/GenBank/DDBJ databases">
        <title>High recombination rates correlate with genetic variation in Cardiocondyla obscurior ants.</title>
        <authorList>
            <person name="Errbii M."/>
        </authorList>
    </citation>
    <scope>NUCLEOTIDE SEQUENCE [LARGE SCALE GENOMIC DNA]</scope>
    <source>
        <strain evidence="3">Alpha-2009</strain>
        <tissue evidence="3">Whole body</tissue>
    </source>
</reference>
<comment type="caution">
    <text evidence="3">The sequence shown here is derived from an EMBL/GenBank/DDBJ whole genome shotgun (WGS) entry which is preliminary data.</text>
</comment>
<organism evidence="3 4">
    <name type="scientific">Cardiocondyla obscurior</name>
    <dbReference type="NCBI Taxonomy" id="286306"/>
    <lineage>
        <taxon>Eukaryota</taxon>
        <taxon>Metazoa</taxon>
        <taxon>Ecdysozoa</taxon>
        <taxon>Arthropoda</taxon>
        <taxon>Hexapoda</taxon>
        <taxon>Insecta</taxon>
        <taxon>Pterygota</taxon>
        <taxon>Neoptera</taxon>
        <taxon>Endopterygota</taxon>
        <taxon>Hymenoptera</taxon>
        <taxon>Apocrita</taxon>
        <taxon>Aculeata</taxon>
        <taxon>Formicoidea</taxon>
        <taxon>Formicidae</taxon>
        <taxon>Myrmicinae</taxon>
        <taxon>Cardiocondyla</taxon>
    </lineage>
</organism>
<gene>
    <name evidence="3" type="ORF">PUN28_003775</name>
</gene>
<protein>
    <submittedName>
        <fullName evidence="3">Uncharacterized protein</fullName>
    </submittedName>
</protein>
<feature type="transmembrane region" description="Helical" evidence="2">
    <location>
        <begin position="110"/>
        <end position="128"/>
    </location>
</feature>
<evidence type="ECO:0000256" key="2">
    <source>
        <dbReference type="SAM" id="Phobius"/>
    </source>
</evidence>
<keyword evidence="2" id="KW-0472">Membrane</keyword>
<name>A0AAW2GP08_9HYME</name>
<dbReference type="Proteomes" id="UP001430953">
    <property type="component" value="Unassembled WGS sequence"/>
</dbReference>